<evidence type="ECO:0000313" key="2">
    <source>
        <dbReference type="EMBL" id="ASJ74800.1"/>
    </source>
</evidence>
<accession>A0A2Z2P0T2</accession>
<dbReference type="EMBL" id="CP018632">
    <property type="protein sequence ID" value="ASJ74800.1"/>
    <property type="molecule type" value="Genomic_DNA"/>
</dbReference>
<dbReference type="AlphaFoldDB" id="A0A2Z2P0T2"/>
<keyword evidence="3" id="KW-1185">Reference proteome</keyword>
<dbReference type="KEGG" id="gai:IMCC3135_23655"/>
<dbReference type="Gene3D" id="1.10.1200.10">
    <property type="entry name" value="ACP-like"/>
    <property type="match status" value="1"/>
</dbReference>
<evidence type="ECO:0000259" key="1">
    <source>
        <dbReference type="PROSITE" id="PS50075"/>
    </source>
</evidence>
<dbReference type="InterPro" id="IPR036736">
    <property type="entry name" value="ACP-like_sf"/>
</dbReference>
<reference evidence="2 3" key="1">
    <citation type="submission" date="2016-12" db="EMBL/GenBank/DDBJ databases">
        <authorList>
            <person name="Song W.-J."/>
            <person name="Kurnit D.M."/>
        </authorList>
    </citation>
    <scope>NUCLEOTIDE SEQUENCE [LARGE SCALE GENOMIC DNA]</scope>
    <source>
        <strain evidence="2 3">IMCC3135</strain>
    </source>
</reference>
<dbReference type="SUPFAM" id="SSF47336">
    <property type="entry name" value="ACP-like"/>
    <property type="match status" value="1"/>
</dbReference>
<feature type="domain" description="Carrier" evidence="1">
    <location>
        <begin position="1"/>
        <end position="81"/>
    </location>
</feature>
<proteinExistence type="predicted"/>
<gene>
    <name evidence="2" type="primary">acpP_1</name>
    <name evidence="2" type="ORF">IMCC3135_23655</name>
</gene>
<protein>
    <submittedName>
        <fullName evidence="2">Acyl carrier protein</fullName>
    </submittedName>
</protein>
<dbReference type="PROSITE" id="PS50075">
    <property type="entry name" value="CARRIER"/>
    <property type="match status" value="1"/>
</dbReference>
<evidence type="ECO:0000313" key="3">
    <source>
        <dbReference type="Proteomes" id="UP000250079"/>
    </source>
</evidence>
<sequence>MNDVKTQVKHYIEENFLLGAGARLPADSDSFMDQHLLDSTGFLELVLFLEEQFGISVEDSEMVPENLDSLDALAAFVKRKQESSKA</sequence>
<dbReference type="OrthoDB" id="2625323at2"/>
<name>A0A2Z2P0T2_9GAMM</name>
<dbReference type="InterPro" id="IPR009081">
    <property type="entry name" value="PP-bd_ACP"/>
</dbReference>
<organism evidence="2 3">
    <name type="scientific">Granulosicoccus antarcticus IMCC3135</name>
    <dbReference type="NCBI Taxonomy" id="1192854"/>
    <lineage>
        <taxon>Bacteria</taxon>
        <taxon>Pseudomonadati</taxon>
        <taxon>Pseudomonadota</taxon>
        <taxon>Gammaproteobacteria</taxon>
        <taxon>Chromatiales</taxon>
        <taxon>Granulosicoccaceae</taxon>
        <taxon>Granulosicoccus</taxon>
    </lineage>
</organism>
<dbReference type="Proteomes" id="UP000250079">
    <property type="component" value="Chromosome"/>
</dbReference>
<dbReference type="RefSeq" id="WP_088919787.1">
    <property type="nucleotide sequence ID" value="NZ_CP018632.1"/>
</dbReference>